<dbReference type="Pfam" id="PF09379">
    <property type="entry name" value="FERM_N"/>
    <property type="match status" value="1"/>
</dbReference>
<dbReference type="InterPro" id="IPR041785">
    <property type="entry name" value="FRMD4A/B_FERM_C"/>
</dbReference>
<dbReference type="SUPFAM" id="SSF50729">
    <property type="entry name" value="PH domain-like"/>
    <property type="match status" value="1"/>
</dbReference>
<gene>
    <name evidence="14" type="primary">frmd4ba</name>
</gene>
<dbReference type="FunFam" id="1.20.80.10:FF:000008">
    <property type="entry name" value="FERM domain containing 4A"/>
    <property type="match status" value="1"/>
</dbReference>
<evidence type="ECO:0000256" key="3">
    <source>
        <dbReference type="ARBA" id="ARBA00004536"/>
    </source>
</evidence>
<feature type="region of interest" description="Disordered" evidence="11">
    <location>
        <begin position="893"/>
        <end position="925"/>
    </location>
</feature>
<dbReference type="PRINTS" id="PR00935">
    <property type="entry name" value="BAND41"/>
</dbReference>
<evidence type="ECO:0000256" key="10">
    <source>
        <dbReference type="SAM" id="Coils"/>
    </source>
</evidence>
<dbReference type="InterPro" id="IPR018980">
    <property type="entry name" value="FERM_PH-like_C"/>
</dbReference>
<dbReference type="Pfam" id="PF09380">
    <property type="entry name" value="FERM_C"/>
    <property type="match status" value="1"/>
</dbReference>
<evidence type="ECO:0000256" key="6">
    <source>
        <dbReference type="ARBA" id="ARBA00022553"/>
    </source>
</evidence>
<dbReference type="Gene3D" id="1.20.80.10">
    <property type="match status" value="1"/>
</dbReference>
<dbReference type="PANTHER" id="PTHR46079">
    <property type="entry name" value="FERM DOMAIN-CONTAINING PROTEIN 4"/>
    <property type="match status" value="1"/>
</dbReference>
<feature type="region of interest" description="Disordered" evidence="11">
    <location>
        <begin position="732"/>
        <end position="772"/>
    </location>
</feature>
<dbReference type="InterPro" id="IPR018979">
    <property type="entry name" value="FERM_N"/>
</dbReference>
<dbReference type="OrthoDB" id="10063592at2759"/>
<dbReference type="PROSITE" id="PS00660">
    <property type="entry name" value="FERM_1"/>
    <property type="match status" value="1"/>
</dbReference>
<dbReference type="CTD" id="100333566"/>
<dbReference type="PANTHER" id="PTHR46079:SF1">
    <property type="entry name" value="FERM DOMAIN-CONTAINING PROTEIN 4B"/>
    <property type="match status" value="1"/>
</dbReference>
<dbReference type="Pfam" id="PF11819">
    <property type="entry name" value="CUPID"/>
    <property type="match status" value="1"/>
</dbReference>
<feature type="region of interest" description="Disordered" evidence="11">
    <location>
        <begin position="653"/>
        <end position="682"/>
    </location>
</feature>
<evidence type="ECO:0000256" key="2">
    <source>
        <dbReference type="ARBA" id="ARBA00004435"/>
    </source>
</evidence>
<keyword evidence="7" id="KW-0965">Cell junction</keyword>
<keyword evidence="6" id="KW-0597">Phosphoprotein</keyword>
<dbReference type="FunFam" id="2.30.29.30:FF:000022">
    <property type="entry name" value="Putative FERM domain-containing protein 4A"/>
    <property type="match status" value="1"/>
</dbReference>
<dbReference type="InterPro" id="IPR019747">
    <property type="entry name" value="FERM_CS"/>
</dbReference>
<feature type="region of interest" description="Disordered" evidence="11">
    <location>
        <begin position="785"/>
        <end position="830"/>
    </location>
</feature>
<dbReference type="CDD" id="cd13191">
    <property type="entry name" value="FERM_C_FRMD4A_FRMD4B"/>
    <property type="match status" value="1"/>
</dbReference>
<evidence type="ECO:0000256" key="9">
    <source>
        <dbReference type="ARBA" id="ARBA00023212"/>
    </source>
</evidence>
<dbReference type="InterPro" id="IPR019748">
    <property type="entry name" value="FERM_central"/>
</dbReference>
<dbReference type="SMART" id="SM00295">
    <property type="entry name" value="B41"/>
    <property type="match status" value="1"/>
</dbReference>
<evidence type="ECO:0000256" key="8">
    <source>
        <dbReference type="ARBA" id="ARBA00023054"/>
    </source>
</evidence>
<dbReference type="KEGG" id="char:105909979"/>
<evidence type="ECO:0000259" key="12">
    <source>
        <dbReference type="PROSITE" id="PS50057"/>
    </source>
</evidence>
<dbReference type="InterPro" id="IPR035963">
    <property type="entry name" value="FERM_2"/>
</dbReference>
<name>A0A6P8FHQ3_CLUHA</name>
<evidence type="ECO:0000256" key="1">
    <source>
        <dbReference type="ARBA" id="ARBA00004245"/>
    </source>
</evidence>
<dbReference type="Pfam" id="PF00373">
    <property type="entry name" value="FERM_M"/>
    <property type="match status" value="1"/>
</dbReference>
<feature type="compositionally biased region" description="Low complexity" evidence="11">
    <location>
        <begin position="895"/>
        <end position="905"/>
    </location>
</feature>
<evidence type="ECO:0000313" key="14">
    <source>
        <dbReference type="RefSeq" id="XP_031423080.1"/>
    </source>
</evidence>
<dbReference type="InterPro" id="IPR047176">
    <property type="entry name" value="FRMD4A/B"/>
</dbReference>
<keyword evidence="8 10" id="KW-0175">Coiled coil</keyword>
<dbReference type="InterPro" id="IPR019749">
    <property type="entry name" value="Band_41_domain"/>
</dbReference>
<evidence type="ECO:0000256" key="11">
    <source>
        <dbReference type="SAM" id="MobiDB-lite"/>
    </source>
</evidence>
<keyword evidence="4" id="KW-0796">Tight junction</keyword>
<dbReference type="GeneID" id="105909979"/>
<dbReference type="InterPro" id="IPR000299">
    <property type="entry name" value="FERM_domain"/>
</dbReference>
<dbReference type="FunFam" id="3.10.20.90:FF:000019">
    <property type="entry name" value="FERM domain containing 4A"/>
    <property type="match status" value="1"/>
</dbReference>
<feature type="compositionally biased region" description="Polar residues" evidence="11">
    <location>
        <begin position="732"/>
        <end position="751"/>
    </location>
</feature>
<dbReference type="PRINTS" id="PR00661">
    <property type="entry name" value="ERMFAMILY"/>
</dbReference>
<keyword evidence="5" id="KW-0963">Cytoplasm</keyword>
<dbReference type="RefSeq" id="XP_031423080.1">
    <property type="nucleotide sequence ID" value="XM_031567220.2"/>
</dbReference>
<feature type="coiled-coil region" evidence="10">
    <location>
        <begin position="416"/>
        <end position="447"/>
    </location>
</feature>
<proteinExistence type="predicted"/>
<dbReference type="InterPro" id="IPR029071">
    <property type="entry name" value="Ubiquitin-like_domsf"/>
</dbReference>
<dbReference type="SMART" id="SM01196">
    <property type="entry name" value="FERM_C"/>
    <property type="match status" value="1"/>
</dbReference>
<dbReference type="InterPro" id="IPR011993">
    <property type="entry name" value="PH-like_dom_sf"/>
</dbReference>
<dbReference type="CDD" id="cd14473">
    <property type="entry name" value="FERM_B-lobe"/>
    <property type="match status" value="1"/>
</dbReference>
<reference evidence="14" key="1">
    <citation type="submission" date="2025-08" db="UniProtKB">
        <authorList>
            <consortium name="RefSeq"/>
        </authorList>
    </citation>
    <scope>IDENTIFICATION</scope>
</reference>
<feature type="compositionally biased region" description="Low complexity" evidence="11">
    <location>
        <begin position="851"/>
        <end position="872"/>
    </location>
</feature>
<feature type="compositionally biased region" description="Polar residues" evidence="11">
    <location>
        <begin position="785"/>
        <end position="796"/>
    </location>
</feature>
<feature type="region of interest" description="Disordered" evidence="11">
    <location>
        <begin position="851"/>
        <end position="875"/>
    </location>
</feature>
<dbReference type="Gene3D" id="3.10.20.90">
    <property type="entry name" value="Phosphatidylinositol 3-kinase Catalytic Subunit, Chain A, domain 1"/>
    <property type="match status" value="1"/>
</dbReference>
<feature type="compositionally biased region" description="Low complexity" evidence="11">
    <location>
        <begin position="913"/>
        <end position="925"/>
    </location>
</feature>
<keyword evidence="13" id="KW-1185">Reference proteome</keyword>
<dbReference type="SUPFAM" id="SSF47031">
    <property type="entry name" value="Second domain of FERM"/>
    <property type="match status" value="1"/>
</dbReference>
<sequence>MAQGLMCGVDLLASTGQCVWTVAEQVLRRCYSRGLEPCRRFLQTWCHLGDVYQMTEGRLGQVRLLDDRQLELLVQPKLLSRDLLDLVASHFNLKEKEYFGISFTDETGQSNWLQLDRRVLEHNFSKKSGPLELKFLVRFYIENVTFLKDTTTVELFFLNAKSCVFNELIELESGRVFKLAAYALQEANGDYTSDERTREDLKKLPTLPSKVLTEHPSLAYCEDRVIEHYQKLKGLTRGQAIVKYLASVQSFPNYGVHYYEVKDKQGIPWWLGVSYKGIGQYDQQDKLKPRKLFQWKQLENLYFREKKFAVEVNDPHRREVSKRTFGQSGLVIHSWYASHTLIKTIWVMAISQHQFYLDRKQSKAKLTTGRSLGDIAMDLTEIGAPRITKLVNMESKDQLIMASNGSLISTDSDANEDRKQEKIADLKKKEKDLQDNLSQKLDELKKICLREAELTGRLPKEYPLKSGEVAPTIRKRVGTTFKLDNLFPYDKDPHIRNLESRFALQQKIVEAALKLANEGELCKTVKKKRKRNCLDAMRKMQEIEDEINAYRIKTGKTPTQRASVIIDEANPSDLSSLSDSLTLDDDESLIGQRQRSRSVQYSDRPIPSESLGVQYYTDRRASTNDQLQDVNLHRLPYGEVQDSFHHRDVHRDVVSGHSSPYRPGSRLAPDTRSMPPTPVLTRNAYSSNQLSYGDAPRHFRQRSGSLESQQAFLMEGETHQPNPHVLAVPRRSTSTEILDDGSSYTSQSSVEYGTAPGYHHHHGGGGGTIHMPCARRRQRRGANIYANSGSMPNLAQQDAYRPPSRPTTTAYYVTGYPSQADPEPYSNGAYAYENETEGHYSVNTSSCYYQQQQQQQHQQQQHQQHYQQQHHQATAYHPHEAYHSYANDELDSLSHHSLSQHSLSQNNPYATLRPPRNNRPPSRNENITKNIQKALVAEHLRGWYSRNTGPKQVGAYDYERGSQHSLGYQTLSSTYGRSQRNASYSSVSSAASAGTWRGHHLSPGLDDYELPVPLASQQYGPAHYIQPAHNRSYTDVNQMDEHTGSQMNSSFDSEDHALHWHEDSKPGTIV</sequence>
<evidence type="ECO:0000313" key="13">
    <source>
        <dbReference type="Proteomes" id="UP000515152"/>
    </source>
</evidence>
<dbReference type="GO" id="GO:0090162">
    <property type="term" value="P:establishment of epithelial cell polarity"/>
    <property type="evidence" value="ECO:0007669"/>
    <property type="project" value="InterPro"/>
</dbReference>
<evidence type="ECO:0000256" key="4">
    <source>
        <dbReference type="ARBA" id="ARBA00022427"/>
    </source>
</evidence>
<dbReference type="InterPro" id="IPR021774">
    <property type="entry name" value="CUPID"/>
</dbReference>
<feature type="domain" description="FERM" evidence="12">
    <location>
        <begin position="58"/>
        <end position="360"/>
    </location>
</feature>
<dbReference type="InterPro" id="IPR000798">
    <property type="entry name" value="Ez/rad/moesin-like"/>
</dbReference>
<dbReference type="GO" id="GO:0008092">
    <property type="term" value="F:cytoskeletal protein binding"/>
    <property type="evidence" value="ECO:0007669"/>
    <property type="project" value="InterPro"/>
</dbReference>
<accession>A0A6P8FHQ3</accession>
<organism evidence="13 14">
    <name type="scientific">Clupea harengus</name>
    <name type="common">Atlantic herring</name>
    <dbReference type="NCBI Taxonomy" id="7950"/>
    <lineage>
        <taxon>Eukaryota</taxon>
        <taxon>Metazoa</taxon>
        <taxon>Chordata</taxon>
        <taxon>Craniata</taxon>
        <taxon>Vertebrata</taxon>
        <taxon>Euteleostomi</taxon>
        <taxon>Actinopterygii</taxon>
        <taxon>Neopterygii</taxon>
        <taxon>Teleostei</taxon>
        <taxon>Clupei</taxon>
        <taxon>Clupeiformes</taxon>
        <taxon>Clupeoidei</taxon>
        <taxon>Clupeidae</taxon>
        <taxon>Clupea</taxon>
    </lineage>
</organism>
<evidence type="ECO:0000256" key="5">
    <source>
        <dbReference type="ARBA" id="ARBA00022490"/>
    </source>
</evidence>
<feature type="coiled-coil region" evidence="10">
    <location>
        <begin position="526"/>
        <end position="553"/>
    </location>
</feature>
<dbReference type="PROSITE" id="PS50057">
    <property type="entry name" value="FERM_3"/>
    <property type="match status" value="1"/>
</dbReference>
<dbReference type="Gene3D" id="2.30.29.30">
    <property type="entry name" value="Pleckstrin-homology domain (PH domain)/Phosphotyrosine-binding domain (PTB)"/>
    <property type="match status" value="1"/>
</dbReference>
<dbReference type="Proteomes" id="UP000515152">
    <property type="component" value="Chromosome 5"/>
</dbReference>
<dbReference type="SUPFAM" id="SSF54236">
    <property type="entry name" value="Ubiquitin-like"/>
    <property type="match status" value="1"/>
</dbReference>
<dbReference type="AlphaFoldDB" id="A0A6P8FHQ3"/>
<evidence type="ECO:0000256" key="7">
    <source>
        <dbReference type="ARBA" id="ARBA00022949"/>
    </source>
</evidence>
<protein>
    <submittedName>
        <fullName evidence="14">FERM domain-containing protein 4B</fullName>
    </submittedName>
</protein>
<dbReference type="InterPro" id="IPR014352">
    <property type="entry name" value="FERM/acyl-CoA-bd_prot_sf"/>
</dbReference>
<dbReference type="GO" id="GO:0005923">
    <property type="term" value="C:bicellular tight junction"/>
    <property type="evidence" value="ECO:0007669"/>
    <property type="project" value="UniProtKB-SubCell"/>
</dbReference>
<comment type="subcellular location">
    <subcellularLocation>
        <location evidence="3">Cell junction</location>
        <location evidence="3">Adherens junction</location>
    </subcellularLocation>
    <subcellularLocation>
        <location evidence="2">Cell junction</location>
        <location evidence="2">Tight junction</location>
    </subcellularLocation>
    <subcellularLocation>
        <location evidence="1">Cytoplasm</location>
        <location evidence="1">Cytoskeleton</location>
    </subcellularLocation>
</comment>
<dbReference type="GO" id="GO:0005856">
    <property type="term" value="C:cytoskeleton"/>
    <property type="evidence" value="ECO:0007669"/>
    <property type="project" value="UniProtKB-SubCell"/>
</dbReference>
<dbReference type="GO" id="GO:0005912">
    <property type="term" value="C:adherens junction"/>
    <property type="evidence" value="ECO:0007669"/>
    <property type="project" value="UniProtKB-SubCell"/>
</dbReference>
<keyword evidence="9" id="KW-0206">Cytoskeleton</keyword>